<evidence type="ECO:0000256" key="1">
    <source>
        <dbReference type="SAM" id="SignalP"/>
    </source>
</evidence>
<organism evidence="2 3">
    <name type="scientific">Ancylostoma caninum</name>
    <name type="common">Dog hookworm</name>
    <dbReference type="NCBI Taxonomy" id="29170"/>
    <lineage>
        <taxon>Eukaryota</taxon>
        <taxon>Metazoa</taxon>
        <taxon>Ecdysozoa</taxon>
        <taxon>Nematoda</taxon>
        <taxon>Chromadorea</taxon>
        <taxon>Rhabditida</taxon>
        <taxon>Rhabditina</taxon>
        <taxon>Rhabditomorpha</taxon>
        <taxon>Strongyloidea</taxon>
        <taxon>Ancylostomatidae</taxon>
        <taxon>Ancylostomatinae</taxon>
        <taxon>Ancylostoma</taxon>
    </lineage>
</organism>
<reference evidence="2 3" key="1">
    <citation type="submission" date="2014-10" db="EMBL/GenBank/DDBJ databases">
        <title>Draft genome of the hookworm Ancylostoma caninum.</title>
        <authorList>
            <person name="Mitreva M."/>
        </authorList>
    </citation>
    <scope>NUCLEOTIDE SEQUENCE [LARGE SCALE GENOMIC DNA]</scope>
    <source>
        <strain evidence="2 3">Baltimore</strain>
    </source>
</reference>
<evidence type="ECO:0000313" key="3">
    <source>
        <dbReference type="Proteomes" id="UP000252519"/>
    </source>
</evidence>
<feature type="chain" id="PRO_5016917323" evidence="1">
    <location>
        <begin position="18"/>
        <end position="313"/>
    </location>
</feature>
<proteinExistence type="predicted"/>
<feature type="signal peptide" evidence="1">
    <location>
        <begin position="1"/>
        <end position="17"/>
    </location>
</feature>
<gene>
    <name evidence="2" type="ORF">ANCCAN_30294</name>
</gene>
<dbReference type="AlphaFoldDB" id="A0A368F1E0"/>
<dbReference type="EMBL" id="JOJR01024434">
    <property type="protein sequence ID" value="RCN24017.1"/>
    <property type="molecule type" value="Genomic_DNA"/>
</dbReference>
<evidence type="ECO:0000313" key="2">
    <source>
        <dbReference type="EMBL" id="RCN24017.1"/>
    </source>
</evidence>
<keyword evidence="3" id="KW-1185">Reference proteome</keyword>
<accession>A0A368F1E0</accession>
<sequence>MLLQLASVVIPVAAAEALLPCRRRSIIALAAIHIAQLMQSAPISKKMARGMCKAMKLCSTLFDECFGSGNCTFKKHVWYGHACDDLLSTGNPAEFSSAMFESEYRLMKIGVHVGNTRAPTKTAFTLHCFRLMAAEELKCRVSNGESDLQDSLNSLLDARTTPSSIGLKSPVQAENAEEFRLPQGVECTSFYLRYARGRLCISSATRQQPRMSQQTEVLVCHENKFYPAQALLFGAQGSDLFVVVRFYDSSSLYGEILSRIRSMRLHSYAKLLSWIKKTNASFFEINRDVFFGYRCETNLIGDFGWCSFGFSTY</sequence>
<dbReference type="Proteomes" id="UP000252519">
    <property type="component" value="Unassembled WGS sequence"/>
</dbReference>
<name>A0A368F1E0_ANCCA</name>
<comment type="caution">
    <text evidence="2">The sequence shown here is derived from an EMBL/GenBank/DDBJ whole genome shotgun (WGS) entry which is preliminary data.</text>
</comment>
<dbReference type="OrthoDB" id="5907631at2759"/>
<keyword evidence="1" id="KW-0732">Signal</keyword>
<protein>
    <submittedName>
        <fullName evidence="2">Uncharacterized protein</fullName>
    </submittedName>
</protein>